<evidence type="ECO:0000313" key="6">
    <source>
        <dbReference type="EMBL" id="GMM47793.1"/>
    </source>
</evidence>
<keyword evidence="7" id="KW-1185">Reference proteome</keyword>
<evidence type="ECO:0000256" key="1">
    <source>
        <dbReference type="ARBA" id="ARBA00010465"/>
    </source>
</evidence>
<comment type="caution">
    <text evidence="6">The sequence shown here is derived from an EMBL/GenBank/DDBJ whole genome shotgun (WGS) entry which is preliminary data.</text>
</comment>
<evidence type="ECO:0000256" key="3">
    <source>
        <dbReference type="ARBA" id="ARBA00025222"/>
    </source>
</evidence>
<feature type="compositionally biased region" description="Low complexity" evidence="4">
    <location>
        <begin position="155"/>
        <end position="183"/>
    </location>
</feature>
<reference evidence="6 7" key="1">
    <citation type="journal article" date="2023" name="Elife">
        <title>Identification of key yeast species and microbe-microbe interactions impacting larval growth of Drosophila in the wild.</title>
        <authorList>
            <person name="Mure A."/>
            <person name="Sugiura Y."/>
            <person name="Maeda R."/>
            <person name="Honda K."/>
            <person name="Sakurai N."/>
            <person name="Takahashi Y."/>
            <person name="Watada M."/>
            <person name="Katoh T."/>
            <person name="Gotoh A."/>
            <person name="Gotoh Y."/>
            <person name="Taniguchi I."/>
            <person name="Nakamura K."/>
            <person name="Hayashi T."/>
            <person name="Katayama T."/>
            <person name="Uemura T."/>
            <person name="Hattori Y."/>
        </authorList>
    </citation>
    <scope>NUCLEOTIDE SEQUENCE [LARGE SCALE GENOMIC DNA]</scope>
    <source>
        <strain evidence="6 7">PK-24</strain>
    </source>
</reference>
<dbReference type="InterPro" id="IPR011421">
    <property type="entry name" value="BCNT-C"/>
</dbReference>
<evidence type="ECO:0000259" key="5">
    <source>
        <dbReference type="PROSITE" id="PS51279"/>
    </source>
</evidence>
<evidence type="ECO:0000256" key="4">
    <source>
        <dbReference type="SAM" id="MobiDB-lite"/>
    </source>
</evidence>
<feature type="compositionally biased region" description="Low complexity" evidence="4">
    <location>
        <begin position="132"/>
        <end position="144"/>
    </location>
</feature>
<dbReference type="PANTHER" id="PTHR48407:SF1">
    <property type="entry name" value="CRANIOFACIAL DEVELOPMENT PROTEIN 1"/>
    <property type="match status" value="1"/>
</dbReference>
<feature type="compositionally biased region" description="Basic and acidic residues" evidence="4">
    <location>
        <begin position="59"/>
        <end position="76"/>
    </location>
</feature>
<accession>A0AAV5R8R1</accession>
<gene>
    <name evidence="6" type="ORF">DAPK24_043910</name>
</gene>
<feature type="compositionally biased region" description="Acidic residues" evidence="4">
    <location>
        <begin position="77"/>
        <end position="89"/>
    </location>
</feature>
<name>A0AAV5R8R1_PICKL</name>
<evidence type="ECO:0000256" key="2">
    <source>
        <dbReference type="ARBA" id="ARBA00019138"/>
    </source>
</evidence>
<comment type="function">
    <text evidence="3">Component of the SWR1 complex which mediates the ATP-dependent exchange of histone H2A for the H2A variant HZT1 leading to transcriptional regulation of selected genes by chromatin remodeling. Involved in chromosome stability.</text>
</comment>
<dbReference type="InterPro" id="IPR027124">
    <property type="entry name" value="Swc5/CFDP1/2"/>
</dbReference>
<dbReference type="EMBL" id="BTGB01000009">
    <property type="protein sequence ID" value="GMM47793.1"/>
    <property type="molecule type" value="Genomic_DNA"/>
</dbReference>
<protein>
    <recommendedName>
        <fullName evidence="2">SWR1-complex protein 5</fullName>
    </recommendedName>
</protein>
<dbReference type="Proteomes" id="UP001378960">
    <property type="component" value="Unassembled WGS sequence"/>
</dbReference>
<feature type="region of interest" description="Disordered" evidence="4">
    <location>
        <begin position="1"/>
        <end position="191"/>
    </location>
</feature>
<proteinExistence type="inferred from homology"/>
<organism evidence="6 7">
    <name type="scientific">Pichia kluyveri</name>
    <name type="common">Yeast</name>
    <dbReference type="NCBI Taxonomy" id="36015"/>
    <lineage>
        <taxon>Eukaryota</taxon>
        <taxon>Fungi</taxon>
        <taxon>Dikarya</taxon>
        <taxon>Ascomycota</taxon>
        <taxon>Saccharomycotina</taxon>
        <taxon>Pichiomycetes</taxon>
        <taxon>Pichiales</taxon>
        <taxon>Pichiaceae</taxon>
        <taxon>Pichia</taxon>
    </lineage>
</organism>
<dbReference type="Pfam" id="PF07572">
    <property type="entry name" value="BCNT"/>
    <property type="match status" value="1"/>
</dbReference>
<evidence type="ECO:0000313" key="7">
    <source>
        <dbReference type="Proteomes" id="UP001378960"/>
    </source>
</evidence>
<sequence length="332" mass="37378">MDSAKIQDVADVQQNAHKKFETGTVSDKGDNEVSKIDGNGDEDEDDDGYNEDEDEDYEGDKIENGIDVENGEKKSEDNEEEEDDEEYIVEEDRKELAKYSTIESSEGGLIKTRKQRQQEEEEAKKRKKDLSSKNNGDSSKSSLNIDSIWAELNKPSSSPSTTTATPNTTSSPSNSISPINETSKTTNEPEKIKIKSSYEFAGKTITEEKLVDVNSEEAKAYLNSSKLTPKLESSASENGKESTIKSKTPLLKRRRKRESLLDAVISNSSKTKLSTLEKSRLDWATYVDKNKISDELKYTNKDGYLEKQDFLNRVDSRRDNIYKDAKTKTSKN</sequence>
<comment type="similarity">
    <text evidence="1">Belongs to the SWC5 family.</text>
</comment>
<dbReference type="GO" id="GO:0000812">
    <property type="term" value="C:Swr1 complex"/>
    <property type="evidence" value="ECO:0007669"/>
    <property type="project" value="TreeGrafter"/>
</dbReference>
<feature type="compositionally biased region" description="Acidic residues" evidence="4">
    <location>
        <begin position="39"/>
        <end position="58"/>
    </location>
</feature>
<dbReference type="PANTHER" id="PTHR48407">
    <property type="entry name" value="CRANIOFACIAL DEVELOPMENT PROTEIN 1"/>
    <property type="match status" value="1"/>
</dbReference>
<dbReference type="PROSITE" id="PS51279">
    <property type="entry name" value="BCNT_C"/>
    <property type="match status" value="1"/>
</dbReference>
<feature type="region of interest" description="Disordered" evidence="4">
    <location>
        <begin position="229"/>
        <end position="251"/>
    </location>
</feature>
<dbReference type="AlphaFoldDB" id="A0AAV5R8R1"/>
<feature type="domain" description="BCNT-C" evidence="5">
    <location>
        <begin position="255"/>
        <end position="332"/>
    </location>
</feature>